<dbReference type="KEGG" id="lacs:H4075_01600"/>
<name>A0A7G5XHG9_9BACT</name>
<gene>
    <name evidence="2" type="ORF">H4075_01600</name>
</gene>
<keyword evidence="3" id="KW-1185">Reference proteome</keyword>
<sequence>MRDLRPLYFTAIMIVSLIAGIYLWTYEGELIRSPRIAQVMCFIVAAACLWALTRKDNEKLQEPSGKYLEFLEELKRFKAKAEIILPDHDACEFRNGTYYHEVEDKDISWMARGSHIMFSEEVTKTEKVIQSSFLYWHQEGGTVKKYASQGFPFDKIALQLYVMDGKIKLYVDRFDRNRYFFELEESK</sequence>
<dbReference type="RefSeq" id="WP_182803526.1">
    <property type="nucleotide sequence ID" value="NZ_CP060007.1"/>
</dbReference>
<reference evidence="3" key="1">
    <citation type="submission" date="2020-08" db="EMBL/GenBank/DDBJ databases">
        <title>Lacibacter sp. S13-6-6 genome sequencing.</title>
        <authorList>
            <person name="Jin L."/>
        </authorList>
    </citation>
    <scope>NUCLEOTIDE SEQUENCE [LARGE SCALE GENOMIC DNA]</scope>
    <source>
        <strain evidence="3">S13-6-6</strain>
    </source>
</reference>
<keyword evidence="1" id="KW-1133">Transmembrane helix</keyword>
<evidence type="ECO:0000313" key="3">
    <source>
        <dbReference type="Proteomes" id="UP000515344"/>
    </source>
</evidence>
<dbReference type="EMBL" id="CP060007">
    <property type="protein sequence ID" value="QNA44922.1"/>
    <property type="molecule type" value="Genomic_DNA"/>
</dbReference>
<evidence type="ECO:0000313" key="2">
    <source>
        <dbReference type="EMBL" id="QNA44922.1"/>
    </source>
</evidence>
<dbReference type="AlphaFoldDB" id="A0A7G5XHG9"/>
<protein>
    <submittedName>
        <fullName evidence="2">Uncharacterized protein</fullName>
    </submittedName>
</protein>
<keyword evidence="1" id="KW-0812">Transmembrane</keyword>
<dbReference type="Proteomes" id="UP000515344">
    <property type="component" value="Chromosome"/>
</dbReference>
<organism evidence="2 3">
    <name type="scientific">Lacibacter sediminis</name>
    <dbReference type="NCBI Taxonomy" id="2760713"/>
    <lineage>
        <taxon>Bacteria</taxon>
        <taxon>Pseudomonadati</taxon>
        <taxon>Bacteroidota</taxon>
        <taxon>Chitinophagia</taxon>
        <taxon>Chitinophagales</taxon>
        <taxon>Chitinophagaceae</taxon>
        <taxon>Lacibacter</taxon>
    </lineage>
</organism>
<accession>A0A7G5XHG9</accession>
<feature type="transmembrane region" description="Helical" evidence="1">
    <location>
        <begin position="36"/>
        <end position="53"/>
    </location>
</feature>
<keyword evidence="1" id="KW-0472">Membrane</keyword>
<evidence type="ECO:0000256" key="1">
    <source>
        <dbReference type="SAM" id="Phobius"/>
    </source>
</evidence>
<feature type="transmembrane region" description="Helical" evidence="1">
    <location>
        <begin position="7"/>
        <end position="24"/>
    </location>
</feature>
<proteinExistence type="predicted"/>